<evidence type="ECO:0000313" key="2">
    <source>
        <dbReference type="Proteomes" id="UP000033930"/>
    </source>
</evidence>
<reference evidence="1 2" key="1">
    <citation type="journal article" date="2015" name="Nature">
        <title>rRNA introns, odd ribosomes, and small enigmatic genomes across a large radiation of phyla.</title>
        <authorList>
            <person name="Brown C.T."/>
            <person name="Hug L.A."/>
            <person name="Thomas B.C."/>
            <person name="Sharon I."/>
            <person name="Castelle C.J."/>
            <person name="Singh A."/>
            <person name="Wilkins M.J."/>
            <person name="Williams K.H."/>
            <person name="Banfield J.F."/>
        </authorList>
    </citation>
    <scope>NUCLEOTIDE SEQUENCE [LARGE SCALE GENOMIC DNA]</scope>
</reference>
<dbReference type="EMBL" id="LCAW01000025">
    <property type="protein sequence ID" value="KKR97722.1"/>
    <property type="molecule type" value="Genomic_DNA"/>
</dbReference>
<accession>A0A0G0YBN9</accession>
<name>A0A0G0YBN9_9BACT</name>
<dbReference type="Proteomes" id="UP000033930">
    <property type="component" value="Unassembled WGS sequence"/>
</dbReference>
<evidence type="ECO:0000313" key="1">
    <source>
        <dbReference type="EMBL" id="KKR97722.1"/>
    </source>
</evidence>
<sequence>MLSFLQTLQKPSSKAEVKCSQVSGFVGMMPVFNRLNISVVDRDPQNLRFFLVKTDQGPVIHLRIEGINGAGVLRALRDLEIMRKTHNDLWEFATPDHKDGALMGYNAPIRVPAAGWSARFFHTGPVYFLVNRNMPVFLVKSIDVRSREKHLVVVIRQGEGGAWLMIQLDPAVLAYVLVRTGFLRGYDTCSRGMRVRLPEGIRL</sequence>
<organism evidence="1 2">
    <name type="scientific">Candidatus Uhrbacteria bacterium GW2011_GWC1_41_20</name>
    <dbReference type="NCBI Taxonomy" id="1618983"/>
    <lineage>
        <taxon>Bacteria</taxon>
        <taxon>Candidatus Uhriibacteriota</taxon>
    </lineage>
</organism>
<dbReference type="AlphaFoldDB" id="A0A0G0YBN9"/>
<protein>
    <submittedName>
        <fullName evidence="1">Uncharacterized protein</fullName>
    </submittedName>
</protein>
<gene>
    <name evidence="1" type="ORF">UU50_C0025G0003</name>
</gene>
<comment type="caution">
    <text evidence="1">The sequence shown here is derived from an EMBL/GenBank/DDBJ whole genome shotgun (WGS) entry which is preliminary data.</text>
</comment>
<proteinExistence type="predicted"/>